<reference evidence="7 8" key="1">
    <citation type="submission" date="2023-05" db="EMBL/GenBank/DDBJ databases">
        <title>Streptantibioticus silvisoli sp. nov., acidotolerant actinomycetes 1 from pine litter.</title>
        <authorList>
            <person name="Swiecimska M."/>
            <person name="Golinska P."/>
            <person name="Sangal V."/>
            <person name="Wachnowicz B."/>
            <person name="Goodfellow M."/>
        </authorList>
    </citation>
    <scope>NUCLEOTIDE SEQUENCE [LARGE SCALE GENOMIC DNA]</scope>
    <source>
        <strain evidence="7 8">DSM 42109</strain>
    </source>
</reference>
<gene>
    <name evidence="7" type="ORF">NMN56_019645</name>
</gene>
<dbReference type="PANTHER" id="PTHR43004">
    <property type="entry name" value="TRK SYSTEM POTASSIUM UPTAKE PROTEIN"/>
    <property type="match status" value="1"/>
</dbReference>
<evidence type="ECO:0000256" key="1">
    <source>
        <dbReference type="ARBA" id="ARBA00001974"/>
    </source>
</evidence>
<dbReference type="InterPro" id="IPR050641">
    <property type="entry name" value="RIFMO-like"/>
</dbReference>
<keyword evidence="7" id="KW-0503">Monooxygenase</keyword>
<evidence type="ECO:0000256" key="3">
    <source>
        <dbReference type="ARBA" id="ARBA00022630"/>
    </source>
</evidence>
<dbReference type="InterPro" id="IPR036249">
    <property type="entry name" value="Thioredoxin-like_sf"/>
</dbReference>
<dbReference type="Pfam" id="PF01494">
    <property type="entry name" value="FAD_binding_3"/>
    <property type="match status" value="1"/>
</dbReference>
<dbReference type="SUPFAM" id="SSF51905">
    <property type="entry name" value="FAD/NAD(P)-binding domain"/>
    <property type="match status" value="1"/>
</dbReference>
<dbReference type="NCBIfam" id="NF004832">
    <property type="entry name" value="PRK06184.1"/>
    <property type="match status" value="1"/>
</dbReference>
<dbReference type="GO" id="GO:0004497">
    <property type="term" value="F:monooxygenase activity"/>
    <property type="evidence" value="ECO:0007669"/>
    <property type="project" value="UniProtKB-KW"/>
</dbReference>
<evidence type="ECO:0000256" key="4">
    <source>
        <dbReference type="ARBA" id="ARBA00022827"/>
    </source>
</evidence>
<dbReference type="InterPro" id="IPR036188">
    <property type="entry name" value="FAD/NAD-bd_sf"/>
</dbReference>
<keyword evidence="8" id="KW-1185">Reference proteome</keyword>
<dbReference type="Gene3D" id="3.40.30.120">
    <property type="match status" value="1"/>
</dbReference>
<protein>
    <submittedName>
        <fullName evidence="7">FAD-dependent monooxygenase</fullName>
    </submittedName>
</protein>
<dbReference type="Proteomes" id="UP001214441">
    <property type="component" value="Unassembled WGS sequence"/>
</dbReference>
<comment type="similarity">
    <text evidence="2">Belongs to the PheA/TfdB FAD monooxygenase family.</text>
</comment>
<keyword evidence="3" id="KW-0285">Flavoprotein</keyword>
<dbReference type="RefSeq" id="WP_280842892.1">
    <property type="nucleotide sequence ID" value="NZ_JANCPR020000018.1"/>
</dbReference>
<evidence type="ECO:0000256" key="2">
    <source>
        <dbReference type="ARBA" id="ARBA00007801"/>
    </source>
</evidence>
<feature type="domain" description="FAD-binding" evidence="6">
    <location>
        <begin position="2"/>
        <end position="332"/>
    </location>
</feature>
<dbReference type="EMBL" id="JANCPR020000018">
    <property type="protein sequence ID" value="MDJ1134146.1"/>
    <property type="molecule type" value="Genomic_DNA"/>
</dbReference>
<evidence type="ECO:0000313" key="7">
    <source>
        <dbReference type="EMBL" id="MDJ1134146.1"/>
    </source>
</evidence>
<keyword evidence="7" id="KW-0560">Oxidoreductase</keyword>
<dbReference type="SUPFAM" id="SSF52833">
    <property type="entry name" value="Thioredoxin-like"/>
    <property type="match status" value="1"/>
</dbReference>
<comment type="cofactor">
    <cofactor evidence="1">
        <name>FAD</name>
        <dbReference type="ChEBI" id="CHEBI:57692"/>
    </cofactor>
</comment>
<dbReference type="Gene3D" id="3.30.70.2450">
    <property type="match status" value="1"/>
</dbReference>
<keyword evidence="4" id="KW-0274">FAD</keyword>
<comment type="caution">
    <text evidence="7">The sequence shown here is derived from an EMBL/GenBank/DDBJ whole genome shotgun (WGS) entry which is preliminary data.</text>
</comment>
<dbReference type="InterPro" id="IPR002938">
    <property type="entry name" value="FAD-bd"/>
</dbReference>
<evidence type="ECO:0000313" key="8">
    <source>
        <dbReference type="Proteomes" id="UP001214441"/>
    </source>
</evidence>
<feature type="region of interest" description="Disordered" evidence="5">
    <location>
        <begin position="459"/>
        <end position="484"/>
    </location>
</feature>
<dbReference type="PRINTS" id="PR00420">
    <property type="entry name" value="RNGMNOXGNASE"/>
</dbReference>
<sequence length="484" mass="52288">MDVIVVGAGPTGLTLAIDLARRGGDVRIIDKAPRFFAGSRGDGLQPRTLEVFEDLGVLEPVLQQGASLPVIRVHLDGRFAEERRMAEPCAPTPDVPYPNAWTLGQSQTEAILRDRLAGFGVRVESGTELVAFDHDADGVTARLSTGETVHASYMVGADGGRSTVRKGLDIAFEGTTDDTLRMLLGDVAADGLDHRYGYWFASAAAPMAGVQLTPLPNTGGLFQFGAPLSPRDDEASLETLQGKLDAVRAPVRLGRMAWSTVWRPNVRLAARFRVGRVFLAGDAAHVHPPTGGQGLNTGVQDAYNLGWKLADGSPELLDSYESERRAVADRVLGISQELLRRHKEGTEDAHERGENTRQLDVSYRTSQGRLVAGDRAPDAPVKDADGKALRLFDLYRGPHATRLVFGTPAPDAPHTYAVLRPGQSAPHPYVIDTDGHAFSAYDASDGTTVLVRPDGYVGSRHHENARRHHDSHHYRNAPEAGHAL</sequence>
<accession>A0ABT6ZYL7</accession>
<evidence type="ECO:0000256" key="5">
    <source>
        <dbReference type="SAM" id="MobiDB-lite"/>
    </source>
</evidence>
<feature type="compositionally biased region" description="Basic residues" evidence="5">
    <location>
        <begin position="463"/>
        <end position="475"/>
    </location>
</feature>
<evidence type="ECO:0000259" key="6">
    <source>
        <dbReference type="Pfam" id="PF01494"/>
    </source>
</evidence>
<dbReference type="PANTHER" id="PTHR43004:SF19">
    <property type="entry name" value="BINDING MONOOXYGENASE, PUTATIVE (JCVI)-RELATED"/>
    <property type="match status" value="1"/>
</dbReference>
<name>A0ABT6ZYL7_9ACTN</name>
<dbReference type="Gene3D" id="3.50.50.60">
    <property type="entry name" value="FAD/NAD(P)-binding domain"/>
    <property type="match status" value="1"/>
</dbReference>
<proteinExistence type="inferred from homology"/>
<organism evidence="7 8">
    <name type="scientific">Streptomyces iconiensis</name>
    <dbReference type="NCBI Taxonomy" id="1384038"/>
    <lineage>
        <taxon>Bacteria</taxon>
        <taxon>Bacillati</taxon>
        <taxon>Actinomycetota</taxon>
        <taxon>Actinomycetes</taxon>
        <taxon>Kitasatosporales</taxon>
        <taxon>Streptomycetaceae</taxon>
        <taxon>Streptomyces</taxon>
    </lineage>
</organism>